<feature type="domain" description="DUF6535" evidence="3">
    <location>
        <begin position="75"/>
        <end position="258"/>
    </location>
</feature>
<dbReference type="AlphaFoldDB" id="A0A0C3CDV9"/>
<dbReference type="OrthoDB" id="2756178at2759"/>
<feature type="region of interest" description="Disordered" evidence="1">
    <location>
        <begin position="21"/>
        <end position="55"/>
    </location>
</feature>
<dbReference type="Proteomes" id="UP000053424">
    <property type="component" value="Unassembled WGS sequence"/>
</dbReference>
<dbReference type="HOGENOM" id="CLU_508096_0_0_1"/>
<evidence type="ECO:0000259" key="3">
    <source>
        <dbReference type="Pfam" id="PF20153"/>
    </source>
</evidence>
<organism evidence="4 5">
    <name type="scientific">Hebeloma cylindrosporum</name>
    <dbReference type="NCBI Taxonomy" id="76867"/>
    <lineage>
        <taxon>Eukaryota</taxon>
        <taxon>Fungi</taxon>
        <taxon>Dikarya</taxon>
        <taxon>Basidiomycota</taxon>
        <taxon>Agaricomycotina</taxon>
        <taxon>Agaricomycetes</taxon>
        <taxon>Agaricomycetidae</taxon>
        <taxon>Agaricales</taxon>
        <taxon>Agaricineae</taxon>
        <taxon>Hymenogastraceae</taxon>
        <taxon>Hebeloma</taxon>
    </lineage>
</organism>
<gene>
    <name evidence="4" type="ORF">M413DRAFT_138152</name>
</gene>
<protein>
    <recommendedName>
        <fullName evidence="3">DUF6535 domain-containing protein</fullName>
    </recommendedName>
</protein>
<evidence type="ECO:0000256" key="2">
    <source>
        <dbReference type="SAM" id="Phobius"/>
    </source>
</evidence>
<keyword evidence="2" id="KW-0812">Transmembrane</keyword>
<reference evidence="5" key="2">
    <citation type="submission" date="2015-01" db="EMBL/GenBank/DDBJ databases">
        <title>Evolutionary Origins and Diversification of the Mycorrhizal Mutualists.</title>
        <authorList>
            <consortium name="DOE Joint Genome Institute"/>
            <consortium name="Mycorrhizal Genomics Consortium"/>
            <person name="Kohler A."/>
            <person name="Kuo A."/>
            <person name="Nagy L.G."/>
            <person name="Floudas D."/>
            <person name="Copeland A."/>
            <person name="Barry K.W."/>
            <person name="Cichocki N."/>
            <person name="Veneault-Fourrey C."/>
            <person name="LaButti K."/>
            <person name="Lindquist E.A."/>
            <person name="Lipzen A."/>
            <person name="Lundell T."/>
            <person name="Morin E."/>
            <person name="Murat C."/>
            <person name="Riley R."/>
            <person name="Ohm R."/>
            <person name="Sun H."/>
            <person name="Tunlid A."/>
            <person name="Henrissat B."/>
            <person name="Grigoriev I.V."/>
            <person name="Hibbett D.S."/>
            <person name="Martin F."/>
        </authorList>
    </citation>
    <scope>NUCLEOTIDE SEQUENCE [LARGE SCALE GENOMIC DNA]</scope>
    <source>
        <strain evidence="5">h7</strain>
    </source>
</reference>
<dbReference type="Pfam" id="PF20153">
    <property type="entry name" value="DUF6535"/>
    <property type="match status" value="1"/>
</dbReference>
<feature type="transmembrane region" description="Helical" evidence="2">
    <location>
        <begin position="229"/>
        <end position="257"/>
    </location>
</feature>
<reference evidence="4 5" key="1">
    <citation type="submission" date="2014-04" db="EMBL/GenBank/DDBJ databases">
        <authorList>
            <consortium name="DOE Joint Genome Institute"/>
            <person name="Kuo A."/>
            <person name="Gay G."/>
            <person name="Dore J."/>
            <person name="Kohler A."/>
            <person name="Nagy L.G."/>
            <person name="Floudas D."/>
            <person name="Copeland A."/>
            <person name="Barry K.W."/>
            <person name="Cichocki N."/>
            <person name="Veneault-Fourrey C."/>
            <person name="LaButti K."/>
            <person name="Lindquist E.A."/>
            <person name="Lipzen A."/>
            <person name="Lundell T."/>
            <person name="Morin E."/>
            <person name="Murat C."/>
            <person name="Sun H."/>
            <person name="Tunlid A."/>
            <person name="Henrissat B."/>
            <person name="Grigoriev I.V."/>
            <person name="Hibbett D.S."/>
            <person name="Martin F."/>
            <person name="Nordberg H.P."/>
            <person name="Cantor M.N."/>
            <person name="Hua S.X."/>
        </authorList>
    </citation>
    <scope>NUCLEOTIDE SEQUENCE [LARGE SCALE GENOMIC DNA]</scope>
    <source>
        <strain evidence="5">h7</strain>
    </source>
</reference>
<evidence type="ECO:0000313" key="5">
    <source>
        <dbReference type="Proteomes" id="UP000053424"/>
    </source>
</evidence>
<keyword evidence="5" id="KW-1185">Reference proteome</keyword>
<accession>A0A0C3CDV9</accession>
<dbReference type="STRING" id="686832.A0A0C3CDV9"/>
<evidence type="ECO:0000256" key="1">
    <source>
        <dbReference type="SAM" id="MobiDB-lite"/>
    </source>
</evidence>
<dbReference type="EMBL" id="KN831779">
    <property type="protein sequence ID" value="KIM41791.1"/>
    <property type="molecule type" value="Genomic_DNA"/>
</dbReference>
<feature type="transmembrane region" description="Helical" evidence="2">
    <location>
        <begin position="179"/>
        <end position="202"/>
    </location>
</feature>
<proteinExistence type="predicted"/>
<sequence>MSSDMLDRNFRRRKLPDMYSSDLSAEVSADESSDVLAWKGKQKEGSPNPSGSSARMISGEEFLTPIPMSNIDWHWEAVSRIAIQHDIGMLKKWKDELEKCLVLVRYFSRILFFQAYLTEGLLRFSQVGICSAVSAGFSVQYLCSFTGTQAVISRFLHISQSMAGTTLGPEFTPSVPISILWVSSFVVCLGAVIVGITGLQWIREYLSDPRLGPKEGLAFRQIRFDGLMFWKVSFIIDILPILLILSILAFFHGLLLFLNSLNKTVANAIAIPVAVVWVFLGSSIMLPALQCIFTSEERVRGNQCPYKSPQARIFNWVAFWLSILVIRGLRRLGCKAAILEKKQTFLEKLLEGGLDWVSFDATWQRERLMKPSDKSQEREAQDIAPALAWSSNTGGRSVEGIHAIYSSLRDVHPEQGLEAIRKLAPEEFISELSLQCGHDHRHDEVLKDMMGAVLLGYSVRNNHQLQAPLFQHRLELFIRIANSLVMEFPGEERKDTRAMVEKYFTGGVNIINPFSKDQDYAEVPPGMSLNASFVEK</sequence>
<keyword evidence="2" id="KW-1133">Transmembrane helix</keyword>
<dbReference type="InterPro" id="IPR045338">
    <property type="entry name" value="DUF6535"/>
</dbReference>
<feature type="transmembrane region" description="Helical" evidence="2">
    <location>
        <begin position="269"/>
        <end position="293"/>
    </location>
</feature>
<name>A0A0C3CDV9_HEBCY</name>
<evidence type="ECO:0000313" key="4">
    <source>
        <dbReference type="EMBL" id="KIM41791.1"/>
    </source>
</evidence>
<feature type="compositionally biased region" description="Polar residues" evidence="1">
    <location>
        <begin position="45"/>
        <end position="55"/>
    </location>
</feature>
<keyword evidence="2" id="KW-0472">Membrane</keyword>